<dbReference type="Gene3D" id="3.40.630.30">
    <property type="match status" value="1"/>
</dbReference>
<dbReference type="PROSITE" id="PS51186">
    <property type="entry name" value="GNAT"/>
    <property type="match status" value="1"/>
</dbReference>
<accession>A0A437JYV5</accession>
<dbReference type="GO" id="GO:0016747">
    <property type="term" value="F:acyltransferase activity, transferring groups other than amino-acyl groups"/>
    <property type="evidence" value="ECO:0007669"/>
    <property type="project" value="InterPro"/>
</dbReference>
<dbReference type="AlphaFoldDB" id="A0A437JYV5"/>
<dbReference type="CDD" id="cd04301">
    <property type="entry name" value="NAT_SF"/>
    <property type="match status" value="1"/>
</dbReference>
<dbReference type="InterPro" id="IPR016181">
    <property type="entry name" value="Acyl_CoA_acyltransferase"/>
</dbReference>
<dbReference type="Pfam" id="PF24553">
    <property type="entry name" value="Rv0428c_C"/>
    <property type="match status" value="1"/>
</dbReference>
<reference evidence="4 5" key="1">
    <citation type="submission" date="2019-01" db="EMBL/GenBank/DDBJ databases">
        <authorList>
            <person name="Chen W.-M."/>
        </authorList>
    </citation>
    <scope>NUCLEOTIDE SEQUENCE [LARGE SCALE GENOMIC DNA]</scope>
    <source>
        <strain evidence="4 5">ICH-3</strain>
    </source>
</reference>
<sequence>MTDDPLLSRIEDAGLNASAPPEQRWLDGWLLRFNPGKAKRARCINAVADGRLPLDERLSLAEAAYAEHGLPLHLRITPFTRPADLDDLLAARGWRRFDDTRVMLRRDLPPPDPSRRNLKPQAVPLDEFADLIGAMRGSPAAQRDAHASRLLSSPVPYQAFAVRDGEVIVACGQFAREGDLVGLYDVFTAIPSRGQGIGRELCAWMLDRAVEQGARHAYLQVDADNAEARALYHRLGFADVYAYHYRTNAPIEGD</sequence>
<comment type="caution">
    <text evidence="4">The sequence shown here is derived from an EMBL/GenBank/DDBJ whole genome shotgun (WGS) entry which is preliminary data.</text>
</comment>
<gene>
    <name evidence="4" type="ORF">ENE75_10275</name>
</gene>
<keyword evidence="1 4" id="KW-0808">Transferase</keyword>
<evidence type="ECO:0000259" key="3">
    <source>
        <dbReference type="PROSITE" id="PS51186"/>
    </source>
</evidence>
<dbReference type="InterPro" id="IPR000182">
    <property type="entry name" value="GNAT_dom"/>
</dbReference>
<dbReference type="SUPFAM" id="SSF55729">
    <property type="entry name" value="Acyl-CoA N-acyltransferases (Nat)"/>
    <property type="match status" value="1"/>
</dbReference>
<organism evidence="4 5">
    <name type="scientific">Rubrivivax albus</name>
    <dbReference type="NCBI Taxonomy" id="2499835"/>
    <lineage>
        <taxon>Bacteria</taxon>
        <taxon>Pseudomonadati</taxon>
        <taxon>Pseudomonadota</taxon>
        <taxon>Betaproteobacteria</taxon>
        <taxon>Burkholderiales</taxon>
        <taxon>Sphaerotilaceae</taxon>
        <taxon>Rubrivivax</taxon>
    </lineage>
</organism>
<evidence type="ECO:0000313" key="4">
    <source>
        <dbReference type="EMBL" id="RVT52787.1"/>
    </source>
</evidence>
<evidence type="ECO:0000256" key="2">
    <source>
        <dbReference type="ARBA" id="ARBA00023315"/>
    </source>
</evidence>
<dbReference type="OrthoDB" id="9805924at2"/>
<keyword evidence="5" id="KW-1185">Reference proteome</keyword>
<protein>
    <submittedName>
        <fullName evidence="4">GNAT family N-acetyltransferase</fullName>
    </submittedName>
</protein>
<dbReference type="InterPro" id="IPR050832">
    <property type="entry name" value="Bact_Acetyltransf"/>
</dbReference>
<feature type="domain" description="N-acetyltransferase" evidence="3">
    <location>
        <begin position="113"/>
        <end position="254"/>
    </location>
</feature>
<name>A0A437JYV5_9BURK</name>
<dbReference type="PANTHER" id="PTHR43877">
    <property type="entry name" value="AMINOALKYLPHOSPHONATE N-ACETYLTRANSFERASE-RELATED-RELATED"/>
    <property type="match status" value="1"/>
</dbReference>
<dbReference type="Proteomes" id="UP000288178">
    <property type="component" value="Unassembled WGS sequence"/>
</dbReference>
<dbReference type="RefSeq" id="WP_128198159.1">
    <property type="nucleotide sequence ID" value="NZ_SACT01000002.1"/>
</dbReference>
<dbReference type="EMBL" id="SACT01000002">
    <property type="protein sequence ID" value="RVT52787.1"/>
    <property type="molecule type" value="Genomic_DNA"/>
</dbReference>
<proteinExistence type="predicted"/>
<dbReference type="InterPro" id="IPR056935">
    <property type="entry name" value="Rv0428c-like_C"/>
</dbReference>
<evidence type="ECO:0000313" key="5">
    <source>
        <dbReference type="Proteomes" id="UP000288178"/>
    </source>
</evidence>
<evidence type="ECO:0000256" key="1">
    <source>
        <dbReference type="ARBA" id="ARBA00022679"/>
    </source>
</evidence>
<keyword evidence="2" id="KW-0012">Acyltransferase</keyword>